<dbReference type="InterPro" id="IPR016166">
    <property type="entry name" value="FAD-bd_PCMH"/>
</dbReference>
<dbReference type="GeneID" id="54486622"/>
<accession>A0A6A6W2I7</accession>
<evidence type="ECO:0000256" key="4">
    <source>
        <dbReference type="ARBA" id="ARBA00023002"/>
    </source>
</evidence>
<name>A0A6A6W2I7_9PEZI</name>
<organism evidence="6 7">
    <name type="scientific">Pseudovirgaria hyperparasitica</name>
    <dbReference type="NCBI Taxonomy" id="470096"/>
    <lineage>
        <taxon>Eukaryota</taxon>
        <taxon>Fungi</taxon>
        <taxon>Dikarya</taxon>
        <taxon>Ascomycota</taxon>
        <taxon>Pezizomycotina</taxon>
        <taxon>Dothideomycetes</taxon>
        <taxon>Dothideomycetes incertae sedis</taxon>
        <taxon>Acrospermales</taxon>
        <taxon>Acrospermaceae</taxon>
        <taxon>Pseudovirgaria</taxon>
    </lineage>
</organism>
<keyword evidence="2" id="KW-0285">Flavoprotein</keyword>
<dbReference type="PROSITE" id="PS51387">
    <property type="entry name" value="FAD_PCMH"/>
    <property type="match status" value="1"/>
</dbReference>
<protein>
    <submittedName>
        <fullName evidence="6">FAD-binding domain-containing protein</fullName>
    </submittedName>
</protein>
<dbReference type="InterPro" id="IPR016169">
    <property type="entry name" value="FAD-bd_PCMH_sub2"/>
</dbReference>
<dbReference type="Gene3D" id="3.30.465.10">
    <property type="match status" value="1"/>
</dbReference>
<gene>
    <name evidence="6" type="ORF">EJ05DRAFT_486825</name>
</gene>
<dbReference type="InterPro" id="IPR036318">
    <property type="entry name" value="FAD-bd_PCMH-like_sf"/>
</dbReference>
<evidence type="ECO:0000313" key="7">
    <source>
        <dbReference type="Proteomes" id="UP000799437"/>
    </source>
</evidence>
<dbReference type="GO" id="GO:0071949">
    <property type="term" value="F:FAD binding"/>
    <property type="evidence" value="ECO:0007669"/>
    <property type="project" value="InterPro"/>
</dbReference>
<dbReference type="RefSeq" id="XP_033599244.1">
    <property type="nucleotide sequence ID" value="XM_033745568.1"/>
</dbReference>
<evidence type="ECO:0000313" key="6">
    <source>
        <dbReference type="EMBL" id="KAF2756793.1"/>
    </source>
</evidence>
<keyword evidence="7" id="KW-1185">Reference proteome</keyword>
<comment type="similarity">
    <text evidence="1">Belongs to the oxygen-dependent FAD-linked oxidoreductase family.</text>
</comment>
<dbReference type="AlphaFoldDB" id="A0A6A6W2I7"/>
<dbReference type="Proteomes" id="UP000799437">
    <property type="component" value="Unassembled WGS sequence"/>
</dbReference>
<proteinExistence type="inferred from homology"/>
<dbReference type="EMBL" id="ML996574">
    <property type="protein sequence ID" value="KAF2756793.1"/>
    <property type="molecule type" value="Genomic_DNA"/>
</dbReference>
<reference evidence="6" key="1">
    <citation type="journal article" date="2020" name="Stud. Mycol.">
        <title>101 Dothideomycetes genomes: a test case for predicting lifestyles and emergence of pathogens.</title>
        <authorList>
            <person name="Haridas S."/>
            <person name="Albert R."/>
            <person name="Binder M."/>
            <person name="Bloem J."/>
            <person name="Labutti K."/>
            <person name="Salamov A."/>
            <person name="Andreopoulos B."/>
            <person name="Baker S."/>
            <person name="Barry K."/>
            <person name="Bills G."/>
            <person name="Bluhm B."/>
            <person name="Cannon C."/>
            <person name="Castanera R."/>
            <person name="Culley D."/>
            <person name="Daum C."/>
            <person name="Ezra D."/>
            <person name="Gonzalez J."/>
            <person name="Henrissat B."/>
            <person name="Kuo A."/>
            <person name="Liang C."/>
            <person name="Lipzen A."/>
            <person name="Lutzoni F."/>
            <person name="Magnuson J."/>
            <person name="Mondo S."/>
            <person name="Nolan M."/>
            <person name="Ohm R."/>
            <person name="Pangilinan J."/>
            <person name="Park H.-J."/>
            <person name="Ramirez L."/>
            <person name="Alfaro M."/>
            <person name="Sun H."/>
            <person name="Tritt A."/>
            <person name="Yoshinaga Y."/>
            <person name="Zwiers L.-H."/>
            <person name="Turgeon B."/>
            <person name="Goodwin S."/>
            <person name="Spatafora J."/>
            <person name="Crous P."/>
            <person name="Grigoriev I."/>
        </authorList>
    </citation>
    <scope>NUCLEOTIDE SEQUENCE</scope>
    <source>
        <strain evidence="6">CBS 121739</strain>
    </source>
</reference>
<keyword evidence="3" id="KW-0274">FAD</keyword>
<sequence>MASINYVPTSSRTLNFAICTSVSAHRGSRVGYELGKEEEHIGDPLSTQLLNSIPAYSPNLESGASSRLVATIKRSASIIDGAEETLGTTGESTAACKIFQTLFGNRTISSGNPSYTPETDVNWSQTCWLPASCFVQVQTTTEVLAALKVATCTQSKFAIRNRGHNPNPRFASIENGVLIDLEAAGDKVSVDVSRGIVSTGLGASFIDVYNATDKYNVSAIGGRDGDVGVAGVILGGGMPYFGNLYGLAYDNVKEFEIWYSLVMYTHNETSMALEGVEQLHAYMEADPKLGFFLNFNPTGLYTGLFYAEWTEWPTANEPFRKLDPVMAFAPPTNGTVALLAAAIGLGPEKTPLRSGTF</sequence>
<dbReference type="GO" id="GO:0016491">
    <property type="term" value="F:oxidoreductase activity"/>
    <property type="evidence" value="ECO:0007669"/>
    <property type="project" value="UniProtKB-KW"/>
</dbReference>
<dbReference type="Pfam" id="PF01565">
    <property type="entry name" value="FAD_binding_4"/>
    <property type="match status" value="1"/>
</dbReference>
<dbReference type="OrthoDB" id="2151789at2759"/>
<evidence type="ECO:0000256" key="3">
    <source>
        <dbReference type="ARBA" id="ARBA00022827"/>
    </source>
</evidence>
<evidence type="ECO:0000256" key="1">
    <source>
        <dbReference type="ARBA" id="ARBA00005466"/>
    </source>
</evidence>
<keyword evidence="4" id="KW-0560">Oxidoreductase</keyword>
<dbReference type="PANTHER" id="PTHR42973">
    <property type="entry name" value="BINDING OXIDOREDUCTASE, PUTATIVE (AFU_ORTHOLOGUE AFUA_1G17690)-RELATED"/>
    <property type="match status" value="1"/>
</dbReference>
<dbReference type="SUPFAM" id="SSF56176">
    <property type="entry name" value="FAD-binding/transporter-associated domain-like"/>
    <property type="match status" value="1"/>
</dbReference>
<evidence type="ECO:0000259" key="5">
    <source>
        <dbReference type="PROSITE" id="PS51387"/>
    </source>
</evidence>
<dbReference type="InterPro" id="IPR050416">
    <property type="entry name" value="FAD-linked_Oxidoreductase"/>
</dbReference>
<dbReference type="InterPro" id="IPR006094">
    <property type="entry name" value="Oxid_FAD_bind_N"/>
</dbReference>
<dbReference type="PANTHER" id="PTHR42973:SF54">
    <property type="entry name" value="FAD-BINDING PCMH-TYPE DOMAIN-CONTAINING PROTEIN"/>
    <property type="match status" value="1"/>
</dbReference>
<feature type="domain" description="FAD-binding PCMH-type" evidence="5">
    <location>
        <begin position="127"/>
        <end position="311"/>
    </location>
</feature>
<evidence type="ECO:0000256" key="2">
    <source>
        <dbReference type="ARBA" id="ARBA00022630"/>
    </source>
</evidence>